<evidence type="ECO:0000313" key="5">
    <source>
        <dbReference type="Proteomes" id="UP000814243"/>
    </source>
</evidence>
<dbReference type="AlphaFoldDB" id="A0A922M341"/>
<evidence type="ECO:0000313" key="4">
    <source>
        <dbReference type="EMBL" id="KAH9628971.1"/>
    </source>
</evidence>
<evidence type="ECO:0000256" key="1">
    <source>
        <dbReference type="ARBA" id="ARBA00007398"/>
    </source>
</evidence>
<dbReference type="PANTHER" id="PTHR15665:SF1">
    <property type="entry name" value="PROTEIN ASTEROID HOMOLOG 1"/>
    <property type="match status" value="1"/>
</dbReference>
<comment type="caution">
    <text evidence="4">The sequence shown here is derived from an EMBL/GenBank/DDBJ whole genome shotgun (WGS) entry which is preliminary data.</text>
</comment>
<comment type="similarity">
    <text evidence="1">Belongs to the asteroid family.</text>
</comment>
<feature type="region of interest" description="Disordered" evidence="2">
    <location>
        <begin position="333"/>
        <end position="406"/>
    </location>
</feature>
<feature type="domain" description="Asteroid" evidence="3">
    <location>
        <begin position="125"/>
        <end position="192"/>
    </location>
</feature>
<protein>
    <recommendedName>
        <fullName evidence="3">Asteroid domain-containing protein</fullName>
    </recommendedName>
</protein>
<dbReference type="InterPro" id="IPR039436">
    <property type="entry name" value="Asteroid_dom"/>
</dbReference>
<proteinExistence type="inferred from homology"/>
<evidence type="ECO:0000259" key="3">
    <source>
        <dbReference type="Pfam" id="PF12813"/>
    </source>
</evidence>
<dbReference type="CDD" id="cd18676">
    <property type="entry name" value="PIN_asteroid-like"/>
    <property type="match status" value="1"/>
</dbReference>
<dbReference type="Proteomes" id="UP000814243">
    <property type="component" value="Unassembled WGS sequence"/>
</dbReference>
<organism evidence="4 5">
    <name type="scientific">Spodoptera exigua</name>
    <name type="common">Beet armyworm</name>
    <name type="synonym">Noctua fulgens</name>
    <dbReference type="NCBI Taxonomy" id="7107"/>
    <lineage>
        <taxon>Eukaryota</taxon>
        <taxon>Metazoa</taxon>
        <taxon>Ecdysozoa</taxon>
        <taxon>Arthropoda</taxon>
        <taxon>Hexapoda</taxon>
        <taxon>Insecta</taxon>
        <taxon>Pterygota</taxon>
        <taxon>Neoptera</taxon>
        <taxon>Endopterygota</taxon>
        <taxon>Lepidoptera</taxon>
        <taxon>Glossata</taxon>
        <taxon>Ditrysia</taxon>
        <taxon>Noctuoidea</taxon>
        <taxon>Noctuidae</taxon>
        <taxon>Amphipyrinae</taxon>
        <taxon>Spodoptera</taxon>
    </lineage>
</organism>
<name>A0A922M341_SPOEX</name>
<sequence>MGVRGLTTYISHKQNSFLQDFLLHDSPLVIDGHSLCAQLYRLQQNCFSAFGGDYDKFASYVRNFFKNLKKCNITPYVLFDGSYENRKLKTAYNRLRSKIYGASNLDPVTQGSLQIFPLLVRDVFIEALIDMNVPYTVCEFEADDEVAAMARHLECPVLSYDSDFYIYNVLYIPFNTLDFKAKPIEIDGTKHFALECKIFRVEYMLKNYGGLQEDLLPLLATLLGNDYVKKKVFRKFFYQMKLTKTRKKTNDQQKCIHSLFQWLQNETLETAIQKILGRLRKRQKGITLALIKKSINGYHSKHCRSLKYFNINVEDTPESDWQLPENFEEDMLAQDEDDNENENESSEDEDVSSENEEVQEEEKDKEEEEEEDKEEEEEQEDTDKEEEEEEEEEEVEDNVTNSEDDQLNLGVPKWFAEGIRQNHIPKGYINLYTHHLHFCSPQAEDYDEDDSFLCCLPILRYAFDLLTDYSKKYCVYVSRQKDLCYKRLFINNDIGTSRLFDTPFSDLTEDQLKSCFEHFLKEKLKGFELKFVEQLPSNFQLFFIAILWWVANCEVPLGNVHSLLMCYVMLDAIDEKTGTFRGQFQFNNKYSKRVEELKKNATPLVFDENELFFNKNKVQYEDSLIAAHVLLKHFELDDKIKKKPKSYDKKKMQSFAQFQCCLSQINYLNILCRSPFESTKYSKSFNGTFVYNIAVKLENQIDPKAFLEQYIRGANSVLLFYKSLSCIFEKCVAKMGLTLHKWEGKKRRRRKRNTIEDEINFIVKGFESEVII</sequence>
<dbReference type="SUPFAM" id="SSF88723">
    <property type="entry name" value="PIN domain-like"/>
    <property type="match status" value="1"/>
</dbReference>
<accession>A0A922M341</accession>
<dbReference type="InterPro" id="IPR029060">
    <property type="entry name" value="PIN-like_dom_sf"/>
</dbReference>
<dbReference type="EMBL" id="JACEFF010000881">
    <property type="protein sequence ID" value="KAH9628971.1"/>
    <property type="molecule type" value="Genomic_DNA"/>
</dbReference>
<dbReference type="Pfam" id="PF12813">
    <property type="entry name" value="XPG_I_2"/>
    <property type="match status" value="1"/>
</dbReference>
<evidence type="ECO:0000256" key="2">
    <source>
        <dbReference type="SAM" id="MobiDB-lite"/>
    </source>
</evidence>
<reference evidence="4" key="1">
    <citation type="journal article" date="2021" name="G3 (Bethesda)">
        <title>Genome and transcriptome analysis of the beet armyworm Spodoptera exigua reveals targets for pest control. .</title>
        <authorList>
            <person name="Simon S."/>
            <person name="Breeschoten T."/>
            <person name="Jansen H.J."/>
            <person name="Dirks R.P."/>
            <person name="Schranz M.E."/>
            <person name="Ros V.I.D."/>
        </authorList>
    </citation>
    <scope>NUCLEOTIDE SEQUENCE</scope>
    <source>
        <strain evidence="4">TB_SE_WUR_2020</strain>
    </source>
</reference>
<dbReference type="InterPro" id="IPR026832">
    <property type="entry name" value="Asteroid"/>
</dbReference>
<dbReference type="PANTHER" id="PTHR15665">
    <property type="entry name" value="ASTEROID PROTEIN"/>
    <property type="match status" value="1"/>
</dbReference>
<gene>
    <name evidence="4" type="ORF">HF086_001881</name>
</gene>
<dbReference type="Gene3D" id="3.40.50.1010">
    <property type="entry name" value="5'-nuclease"/>
    <property type="match status" value="1"/>
</dbReference>